<gene>
    <name evidence="1" type="ORF">K505DRAFT_216024</name>
</gene>
<dbReference type="EMBL" id="MU001908">
    <property type="protein sequence ID" value="KAF2793967.1"/>
    <property type="molecule type" value="Genomic_DNA"/>
</dbReference>
<feature type="non-terminal residue" evidence="1">
    <location>
        <position position="1"/>
    </location>
</feature>
<sequence length="120" mass="12732">LAALFTSALANWDSKLCNGAGGCLGTSWFPGTDFVCPDGLKLTNQQVAQNSVDMSSGLYDYVTADAFPKSCLRNVVPSPEAKLISHRAANGLMLYAFILENCQNGPPITPDCYTANPNPS</sequence>
<dbReference type="Proteomes" id="UP000799757">
    <property type="component" value="Unassembled WGS sequence"/>
</dbReference>
<evidence type="ECO:0000313" key="1">
    <source>
        <dbReference type="EMBL" id="KAF2793967.1"/>
    </source>
</evidence>
<dbReference type="OrthoDB" id="3793724at2759"/>
<protein>
    <submittedName>
        <fullName evidence="1">Uncharacterized protein</fullName>
    </submittedName>
</protein>
<name>A0A6A6XE44_9PLEO</name>
<evidence type="ECO:0000313" key="2">
    <source>
        <dbReference type="Proteomes" id="UP000799757"/>
    </source>
</evidence>
<feature type="non-terminal residue" evidence="1">
    <location>
        <position position="120"/>
    </location>
</feature>
<accession>A0A6A6XE44</accession>
<proteinExistence type="predicted"/>
<dbReference type="AlphaFoldDB" id="A0A6A6XE44"/>
<organism evidence="1 2">
    <name type="scientific">Melanomma pulvis-pyrius CBS 109.77</name>
    <dbReference type="NCBI Taxonomy" id="1314802"/>
    <lineage>
        <taxon>Eukaryota</taxon>
        <taxon>Fungi</taxon>
        <taxon>Dikarya</taxon>
        <taxon>Ascomycota</taxon>
        <taxon>Pezizomycotina</taxon>
        <taxon>Dothideomycetes</taxon>
        <taxon>Pleosporomycetidae</taxon>
        <taxon>Pleosporales</taxon>
        <taxon>Melanommataceae</taxon>
        <taxon>Melanomma</taxon>
    </lineage>
</organism>
<keyword evidence="2" id="KW-1185">Reference proteome</keyword>
<reference evidence="1" key="1">
    <citation type="journal article" date="2020" name="Stud. Mycol.">
        <title>101 Dothideomycetes genomes: a test case for predicting lifestyles and emergence of pathogens.</title>
        <authorList>
            <person name="Haridas S."/>
            <person name="Albert R."/>
            <person name="Binder M."/>
            <person name="Bloem J."/>
            <person name="Labutti K."/>
            <person name="Salamov A."/>
            <person name="Andreopoulos B."/>
            <person name="Baker S."/>
            <person name="Barry K."/>
            <person name="Bills G."/>
            <person name="Bluhm B."/>
            <person name="Cannon C."/>
            <person name="Castanera R."/>
            <person name="Culley D."/>
            <person name="Daum C."/>
            <person name="Ezra D."/>
            <person name="Gonzalez J."/>
            <person name="Henrissat B."/>
            <person name="Kuo A."/>
            <person name="Liang C."/>
            <person name="Lipzen A."/>
            <person name="Lutzoni F."/>
            <person name="Magnuson J."/>
            <person name="Mondo S."/>
            <person name="Nolan M."/>
            <person name="Ohm R."/>
            <person name="Pangilinan J."/>
            <person name="Park H.-J."/>
            <person name="Ramirez L."/>
            <person name="Alfaro M."/>
            <person name="Sun H."/>
            <person name="Tritt A."/>
            <person name="Yoshinaga Y."/>
            <person name="Zwiers L.-H."/>
            <person name="Turgeon B."/>
            <person name="Goodwin S."/>
            <person name="Spatafora J."/>
            <person name="Crous P."/>
            <person name="Grigoriev I."/>
        </authorList>
    </citation>
    <scope>NUCLEOTIDE SEQUENCE</scope>
    <source>
        <strain evidence="1">CBS 109.77</strain>
    </source>
</reference>